<evidence type="ECO:0000313" key="1">
    <source>
        <dbReference type="EMBL" id="RKS72164.1"/>
    </source>
</evidence>
<keyword evidence="2" id="KW-1185">Reference proteome</keyword>
<gene>
    <name evidence="1" type="ORF">BZB76_4981</name>
</gene>
<organism evidence="1 2">
    <name type="scientific">Actinomadura pelletieri DSM 43383</name>
    <dbReference type="NCBI Taxonomy" id="1120940"/>
    <lineage>
        <taxon>Bacteria</taxon>
        <taxon>Bacillati</taxon>
        <taxon>Actinomycetota</taxon>
        <taxon>Actinomycetes</taxon>
        <taxon>Streptosporangiales</taxon>
        <taxon>Thermomonosporaceae</taxon>
        <taxon>Actinomadura</taxon>
    </lineage>
</organism>
<accession>A0A495QJJ1</accession>
<name>A0A495QJJ1_9ACTN</name>
<dbReference type="Proteomes" id="UP000274601">
    <property type="component" value="Unassembled WGS sequence"/>
</dbReference>
<reference evidence="1 2" key="1">
    <citation type="submission" date="2018-10" db="EMBL/GenBank/DDBJ databases">
        <title>Genomic Encyclopedia of Archaeal and Bacterial Type Strains, Phase II (KMG-II): from individual species to whole genera.</title>
        <authorList>
            <person name="Goeker M."/>
        </authorList>
    </citation>
    <scope>NUCLEOTIDE SEQUENCE [LARGE SCALE GENOMIC DNA]</scope>
    <source>
        <strain evidence="1 2">DSM 43383</strain>
    </source>
</reference>
<sequence>MTQAECQQLETLRAQFPDWWFAWQEVEPRWHAQRKGDHATRPAVITDLRATNPNDLALLLLHIPAVEPVADPNR</sequence>
<proteinExistence type="predicted"/>
<dbReference type="AlphaFoldDB" id="A0A495QJJ1"/>
<dbReference type="OrthoDB" id="3476593at2"/>
<dbReference type="EMBL" id="RBWU01000005">
    <property type="protein sequence ID" value="RKS72164.1"/>
    <property type="molecule type" value="Genomic_DNA"/>
</dbReference>
<protein>
    <submittedName>
        <fullName evidence="1">Uncharacterized protein</fullName>
    </submittedName>
</protein>
<dbReference type="RefSeq" id="WP_147449518.1">
    <property type="nucleotide sequence ID" value="NZ_RBWU01000005.1"/>
</dbReference>
<comment type="caution">
    <text evidence="1">The sequence shown here is derived from an EMBL/GenBank/DDBJ whole genome shotgun (WGS) entry which is preliminary data.</text>
</comment>
<evidence type="ECO:0000313" key="2">
    <source>
        <dbReference type="Proteomes" id="UP000274601"/>
    </source>
</evidence>